<reference evidence="1 2" key="1">
    <citation type="journal article" date="2022" name="Int. J. Syst. Evol. Microbiol.">
        <title>Miniphocaeibacter halophilus sp. nov., an ammonium-tolerant acetate-producing bacterium isolated from a biogas system.</title>
        <authorList>
            <person name="Schnurer A."/>
            <person name="Singh A."/>
            <person name="Bi S."/>
            <person name="Qiao W."/>
            <person name="Westerholm M."/>
        </authorList>
    </citation>
    <scope>NUCLEOTIDE SEQUENCE [LARGE SCALE GENOMIC DNA]</scope>
    <source>
        <strain evidence="1 2">AMB_01</strain>
    </source>
</reference>
<evidence type="ECO:0000313" key="2">
    <source>
        <dbReference type="Proteomes" id="UP000595814"/>
    </source>
</evidence>
<evidence type="ECO:0000313" key="1">
    <source>
        <dbReference type="EMBL" id="QQK08745.1"/>
    </source>
</evidence>
<accession>A0AC61MYV2</accession>
<organism evidence="1 2">
    <name type="scientific">Miniphocaeibacter halophilus</name>
    <dbReference type="NCBI Taxonomy" id="2931922"/>
    <lineage>
        <taxon>Bacteria</taxon>
        <taxon>Bacillati</taxon>
        <taxon>Bacillota</taxon>
        <taxon>Tissierellia</taxon>
        <taxon>Tissierellales</taxon>
        <taxon>Peptoniphilaceae</taxon>
        <taxon>Miniphocaeibacter</taxon>
    </lineage>
</organism>
<dbReference type="EMBL" id="CP066744">
    <property type="protein sequence ID" value="QQK08745.1"/>
    <property type="molecule type" value="Genomic_DNA"/>
</dbReference>
<gene>
    <name evidence="1" type="ORF">JFY71_04180</name>
</gene>
<keyword evidence="2" id="KW-1185">Reference proteome</keyword>
<dbReference type="Proteomes" id="UP000595814">
    <property type="component" value="Chromosome"/>
</dbReference>
<proteinExistence type="predicted"/>
<sequence>MKTDVILTDLENKYYNKLSKMENEFEYENKYTNIQYDENKNQVILQLNPIKVIVDFNENKIDSQYNIAQVDKITTDMENIKTKLFKFGEEILDSHAKYFKDYETKEYCLKLKDKNLYLVFFKPLQRFELLKFEDIDEKYYDYKFTIPSIEYMSKDTYWDGFNTTIIAQLIDFDYFELVE</sequence>
<protein>
    <submittedName>
        <fullName evidence="1">Uncharacterized protein</fullName>
    </submittedName>
</protein>
<name>A0AC61MYV2_9FIRM</name>